<name>A0ABQ6NCR4_9STRA</name>
<accession>A0ABQ6NCR4</accession>
<organism evidence="1 2">
    <name type="scientific">Tetraparma gracilis</name>
    <dbReference type="NCBI Taxonomy" id="2962635"/>
    <lineage>
        <taxon>Eukaryota</taxon>
        <taxon>Sar</taxon>
        <taxon>Stramenopiles</taxon>
        <taxon>Ochrophyta</taxon>
        <taxon>Bolidophyceae</taxon>
        <taxon>Parmales</taxon>
        <taxon>Triparmaceae</taxon>
        <taxon>Tetraparma</taxon>
    </lineage>
</organism>
<dbReference type="Proteomes" id="UP001165060">
    <property type="component" value="Unassembled WGS sequence"/>
</dbReference>
<protein>
    <recommendedName>
        <fullName evidence="3">Macro domain-containing protein</fullName>
    </recommendedName>
</protein>
<reference evidence="1 2" key="1">
    <citation type="journal article" date="2023" name="Commun. Biol.">
        <title>Genome analysis of Parmales, the sister group of diatoms, reveals the evolutionary specialization of diatoms from phago-mixotrophs to photoautotrophs.</title>
        <authorList>
            <person name="Ban H."/>
            <person name="Sato S."/>
            <person name="Yoshikawa S."/>
            <person name="Yamada K."/>
            <person name="Nakamura Y."/>
            <person name="Ichinomiya M."/>
            <person name="Sato N."/>
            <person name="Blanc-Mathieu R."/>
            <person name="Endo H."/>
            <person name="Kuwata A."/>
            <person name="Ogata H."/>
        </authorList>
    </citation>
    <scope>NUCLEOTIDE SEQUENCE [LARGE SCALE GENOMIC DNA]</scope>
</reference>
<sequence length="252" mass="25216">MSLLLRRSFPRSTLSLHLSPCAVTSPPPPAPSAPLPSLIVPTNSSLTSTSLFPYFPVGGRPPPGNRLSKNHWAPPGHVSSWGGMEAGPGMLYSAATVDGLVYLSAGASYAASLASLRASLSPPPPLARLRSLLGAAPPPEPLPAGGPAAVLPASGALAPLFAELIHVAVPFPDEPGARRLLGRAWDAALEAAGEGGVVAPLLGAGCRGFGVGEAAGAARDAAGRCGGGEVRVVVREGGVGEEVKRVFLEGAG</sequence>
<evidence type="ECO:0000313" key="1">
    <source>
        <dbReference type="EMBL" id="GMI57618.1"/>
    </source>
</evidence>
<dbReference type="SUPFAM" id="SSF52949">
    <property type="entry name" value="Macro domain-like"/>
    <property type="match status" value="1"/>
</dbReference>
<dbReference type="EMBL" id="BRYB01006436">
    <property type="protein sequence ID" value="GMI57618.1"/>
    <property type="molecule type" value="Genomic_DNA"/>
</dbReference>
<gene>
    <name evidence="1" type="ORF">TeGR_g12259</name>
</gene>
<proteinExistence type="predicted"/>
<evidence type="ECO:0008006" key="3">
    <source>
        <dbReference type="Google" id="ProtNLM"/>
    </source>
</evidence>
<comment type="caution">
    <text evidence="1">The sequence shown here is derived from an EMBL/GenBank/DDBJ whole genome shotgun (WGS) entry which is preliminary data.</text>
</comment>
<keyword evidence="2" id="KW-1185">Reference proteome</keyword>
<evidence type="ECO:0000313" key="2">
    <source>
        <dbReference type="Proteomes" id="UP001165060"/>
    </source>
</evidence>
<dbReference type="InterPro" id="IPR043472">
    <property type="entry name" value="Macro_dom-like"/>
</dbReference>